<dbReference type="AlphaFoldDB" id="A0A1I8AIP5"/>
<dbReference type="Gene3D" id="3.10.100.10">
    <property type="entry name" value="Mannose-Binding Protein A, subunit A"/>
    <property type="match status" value="2"/>
</dbReference>
<evidence type="ECO:0000256" key="1">
    <source>
        <dbReference type="SAM" id="SignalP"/>
    </source>
</evidence>
<evidence type="ECO:0000313" key="3">
    <source>
        <dbReference type="Proteomes" id="UP000095287"/>
    </source>
</evidence>
<dbReference type="SMART" id="SM00034">
    <property type="entry name" value="CLECT"/>
    <property type="match status" value="2"/>
</dbReference>
<keyword evidence="3" id="KW-1185">Reference proteome</keyword>
<dbReference type="SUPFAM" id="SSF56436">
    <property type="entry name" value="C-type lectin-like"/>
    <property type="match status" value="2"/>
</dbReference>
<feature type="chain" id="PRO_5009314696" evidence="1">
    <location>
        <begin position="19"/>
        <end position="316"/>
    </location>
</feature>
<reference evidence="4" key="1">
    <citation type="submission" date="2016-11" db="UniProtKB">
        <authorList>
            <consortium name="WormBaseParasite"/>
        </authorList>
    </citation>
    <scope>IDENTIFICATION</scope>
</reference>
<evidence type="ECO:0000259" key="2">
    <source>
        <dbReference type="PROSITE" id="PS50041"/>
    </source>
</evidence>
<feature type="signal peptide" evidence="1">
    <location>
        <begin position="1"/>
        <end position="18"/>
    </location>
</feature>
<feature type="domain" description="C-type lectin" evidence="2">
    <location>
        <begin position="200"/>
        <end position="312"/>
    </location>
</feature>
<dbReference type="Pfam" id="PF00059">
    <property type="entry name" value="Lectin_C"/>
    <property type="match status" value="2"/>
</dbReference>
<dbReference type="InterPro" id="IPR001304">
    <property type="entry name" value="C-type_lectin-like"/>
</dbReference>
<feature type="domain" description="C-type lectin" evidence="2">
    <location>
        <begin position="39"/>
        <end position="157"/>
    </location>
</feature>
<protein>
    <submittedName>
        <fullName evidence="4">C-type lectin domain-containing protein</fullName>
    </submittedName>
</protein>
<dbReference type="InterPro" id="IPR016187">
    <property type="entry name" value="CTDL_fold"/>
</dbReference>
<organism evidence="3 4">
    <name type="scientific">Steinernema glaseri</name>
    <dbReference type="NCBI Taxonomy" id="37863"/>
    <lineage>
        <taxon>Eukaryota</taxon>
        <taxon>Metazoa</taxon>
        <taxon>Ecdysozoa</taxon>
        <taxon>Nematoda</taxon>
        <taxon>Chromadorea</taxon>
        <taxon>Rhabditida</taxon>
        <taxon>Tylenchina</taxon>
        <taxon>Panagrolaimomorpha</taxon>
        <taxon>Strongyloidoidea</taxon>
        <taxon>Steinernematidae</taxon>
        <taxon>Steinernema</taxon>
    </lineage>
</organism>
<dbReference type="CDD" id="cd00037">
    <property type="entry name" value="CLECT"/>
    <property type="match status" value="2"/>
</dbReference>
<dbReference type="Proteomes" id="UP000095287">
    <property type="component" value="Unplaced"/>
</dbReference>
<dbReference type="PROSITE" id="PS50041">
    <property type="entry name" value="C_TYPE_LECTIN_2"/>
    <property type="match status" value="2"/>
</dbReference>
<dbReference type="PANTHER" id="PTHR22803">
    <property type="entry name" value="MANNOSE, PHOSPHOLIPASE, LECTIN RECEPTOR RELATED"/>
    <property type="match status" value="1"/>
</dbReference>
<dbReference type="WBParaSite" id="L893_g6149.t1">
    <property type="protein sequence ID" value="L893_g6149.t1"/>
    <property type="gene ID" value="L893_g6149"/>
</dbReference>
<sequence length="316" mass="34568">MLFSSLLLAAILCSGALSRTLSVEPIERVCPPGVVTSSDRSKCFFIVPVPTTFEDAHKTCSNLKLRVASIESEADNNWLTETAYDRFTDLGLDRTVFWLGASVSASSGTWKWLDGSPFSFSNWADSHAGPGNCLFVDSASGLWHTGNCTERASYVCEGDVPKPTPPPTTAPPPTCPSCSECPDPVTTTCPPSPEPSWKQLGNNLYCSNPTAMSWGDARKWCASHGADLVSIHSEQENLFVYGMWSYGTWLGGHSPSRNNTFVWADGTEWDFQNWSQNDPNNQFFGDANCLQAFIKNQWTSSSCSDANPFVCKKVIV</sequence>
<accession>A0A1I8AIP5</accession>
<proteinExistence type="predicted"/>
<dbReference type="InterPro" id="IPR050111">
    <property type="entry name" value="C-type_lectin/snaclec_domain"/>
</dbReference>
<evidence type="ECO:0000313" key="4">
    <source>
        <dbReference type="WBParaSite" id="L893_g6149.t1"/>
    </source>
</evidence>
<keyword evidence="1" id="KW-0732">Signal</keyword>
<dbReference type="InterPro" id="IPR016186">
    <property type="entry name" value="C-type_lectin-like/link_sf"/>
</dbReference>
<name>A0A1I8AIP5_9BILA</name>